<dbReference type="EMBL" id="JAMPKK010000057">
    <property type="protein sequence ID" value="MEP0867013.1"/>
    <property type="molecule type" value="Genomic_DNA"/>
</dbReference>
<dbReference type="Proteomes" id="UP001442494">
    <property type="component" value="Unassembled WGS sequence"/>
</dbReference>
<evidence type="ECO:0000256" key="1">
    <source>
        <dbReference type="SAM" id="SignalP"/>
    </source>
</evidence>
<accession>A0ABV0JU95</accession>
<dbReference type="Pfam" id="PF07589">
    <property type="entry name" value="PEP-CTERM"/>
    <property type="match status" value="1"/>
</dbReference>
<reference evidence="4 5" key="1">
    <citation type="submission" date="2022-04" db="EMBL/GenBank/DDBJ databases">
        <title>Positive selection, recombination, and allopatry shape intraspecific diversity of widespread and dominant cyanobacteria.</title>
        <authorList>
            <person name="Wei J."/>
            <person name="Shu W."/>
            <person name="Hu C."/>
        </authorList>
    </citation>
    <scope>NUCLEOTIDE SEQUENCE [LARGE SCALE GENOMIC DNA]</scope>
    <source>
        <strain evidence="4 5">GB2-A5</strain>
    </source>
</reference>
<gene>
    <name evidence="4" type="ORF">NDI37_21420</name>
</gene>
<protein>
    <submittedName>
        <fullName evidence="4">DUF4114 domain-containing protein</fullName>
    </submittedName>
</protein>
<comment type="caution">
    <text evidence="4">The sequence shown here is derived from an EMBL/GenBank/DDBJ whole genome shotgun (WGS) entry which is preliminary data.</text>
</comment>
<dbReference type="Pfam" id="PF13448">
    <property type="entry name" value="DUF4114"/>
    <property type="match status" value="1"/>
</dbReference>
<feature type="chain" id="PRO_5046277404" evidence="1">
    <location>
        <begin position="28"/>
        <end position="282"/>
    </location>
</feature>
<evidence type="ECO:0000259" key="3">
    <source>
        <dbReference type="Pfam" id="PF13448"/>
    </source>
</evidence>
<organism evidence="4 5">
    <name type="scientific">Funiculus sociatus GB2-A5</name>
    <dbReference type="NCBI Taxonomy" id="2933946"/>
    <lineage>
        <taxon>Bacteria</taxon>
        <taxon>Bacillati</taxon>
        <taxon>Cyanobacteriota</taxon>
        <taxon>Cyanophyceae</taxon>
        <taxon>Coleofasciculales</taxon>
        <taxon>Coleofasciculaceae</taxon>
        <taxon>Funiculus</taxon>
    </lineage>
</organism>
<dbReference type="InterPro" id="IPR013424">
    <property type="entry name" value="Ice-binding_C"/>
</dbReference>
<keyword evidence="5" id="KW-1185">Reference proteome</keyword>
<dbReference type="InterPro" id="IPR025193">
    <property type="entry name" value="DUF4114"/>
</dbReference>
<evidence type="ECO:0000259" key="2">
    <source>
        <dbReference type="Pfam" id="PF07589"/>
    </source>
</evidence>
<feature type="domain" description="DUF4114" evidence="3">
    <location>
        <begin position="161"/>
        <end position="243"/>
    </location>
</feature>
<dbReference type="NCBIfam" id="TIGR02595">
    <property type="entry name" value="PEP_CTERM"/>
    <property type="match status" value="1"/>
</dbReference>
<evidence type="ECO:0000313" key="4">
    <source>
        <dbReference type="EMBL" id="MEP0867013.1"/>
    </source>
</evidence>
<evidence type="ECO:0000313" key="5">
    <source>
        <dbReference type="Proteomes" id="UP001442494"/>
    </source>
</evidence>
<name>A0ABV0JU95_9CYAN</name>
<dbReference type="RefSeq" id="WP_190424536.1">
    <property type="nucleotide sequence ID" value="NZ_JAMPKK010000057.1"/>
</dbReference>
<sequence length="282" mass="30297">MKTKLTTLLAAAAALTGVISATAPASAQINWGPNSFDSAPTKNTLSQSSDAFNIQKILNGLNTQLNKTQEKNAFPDLSLLGGKSFDLSKLTVKNNTDIRAYFVNEGADYNNQLGYQALDANGNVAKEGLAFWELNSTDSIRENDISYTNLKQGDWVSLGSFTKGTTLNFQLNANSLYGTENSYGIYNSVSSAANPDGLQHARGYMFDSRYLVVGFEDLYGDGSWTGVTPASDRDFNDTVFIVDLGEGGFASVPEPSATLALAGMSLVGMFGVRRRRNSQING</sequence>
<feature type="signal peptide" evidence="1">
    <location>
        <begin position="1"/>
        <end position="27"/>
    </location>
</feature>
<proteinExistence type="predicted"/>
<feature type="domain" description="Ice-binding protein C-terminal" evidence="2">
    <location>
        <begin position="251"/>
        <end position="275"/>
    </location>
</feature>
<keyword evidence="1" id="KW-0732">Signal</keyword>